<keyword evidence="1" id="KW-1133">Transmembrane helix</keyword>
<keyword evidence="1" id="KW-0472">Membrane</keyword>
<proteinExistence type="predicted"/>
<dbReference type="InterPro" id="IPR025962">
    <property type="entry name" value="SdpI/YhfL"/>
</dbReference>
<evidence type="ECO:0000313" key="3">
    <source>
        <dbReference type="Proteomes" id="UP000526501"/>
    </source>
</evidence>
<name>A0A7X1B986_9BACT</name>
<feature type="transmembrane region" description="Helical" evidence="1">
    <location>
        <begin position="6"/>
        <end position="27"/>
    </location>
</feature>
<dbReference type="AlphaFoldDB" id="A0A7X1B986"/>
<dbReference type="Proteomes" id="UP000526501">
    <property type="component" value="Unassembled WGS sequence"/>
</dbReference>
<evidence type="ECO:0000313" key="2">
    <source>
        <dbReference type="EMBL" id="MBC2608003.1"/>
    </source>
</evidence>
<dbReference type="RefSeq" id="WP_185661862.1">
    <property type="nucleotide sequence ID" value="NZ_CAWPOO010000013.1"/>
</dbReference>
<feature type="transmembrane region" description="Helical" evidence="1">
    <location>
        <begin position="61"/>
        <end position="82"/>
    </location>
</feature>
<protein>
    <submittedName>
        <fullName evidence="2">SdpI family protein</fullName>
    </submittedName>
</protein>
<evidence type="ECO:0000256" key="1">
    <source>
        <dbReference type="SAM" id="Phobius"/>
    </source>
</evidence>
<sequence>MEKLNLTLGISNSVVAVLAAGVSIPLIKEKVAMNKLYGVRLAKSFESDELWYKINKKGGKLLLAWSVPILLIGLLCFVLPPIESPYQWLFAYAPMLYLIPGLQAYLYARKL</sequence>
<keyword evidence="1" id="KW-0812">Transmembrane</keyword>
<gene>
    <name evidence="2" type="ORF">H5P27_18255</name>
</gene>
<reference evidence="2 3" key="1">
    <citation type="submission" date="2020-07" db="EMBL/GenBank/DDBJ databases">
        <authorList>
            <person name="Feng X."/>
        </authorList>
    </citation>
    <scope>NUCLEOTIDE SEQUENCE [LARGE SCALE GENOMIC DNA]</scope>
    <source>
        <strain evidence="2 3">JCM23202</strain>
    </source>
</reference>
<accession>A0A7X1B986</accession>
<organism evidence="2 3">
    <name type="scientific">Pelagicoccus albus</name>
    <dbReference type="NCBI Taxonomy" id="415222"/>
    <lineage>
        <taxon>Bacteria</taxon>
        <taxon>Pseudomonadati</taxon>
        <taxon>Verrucomicrobiota</taxon>
        <taxon>Opitutia</taxon>
        <taxon>Puniceicoccales</taxon>
        <taxon>Pelagicoccaceae</taxon>
        <taxon>Pelagicoccus</taxon>
    </lineage>
</organism>
<comment type="caution">
    <text evidence="2">The sequence shown here is derived from an EMBL/GenBank/DDBJ whole genome shotgun (WGS) entry which is preliminary data.</text>
</comment>
<dbReference type="Pfam" id="PF13630">
    <property type="entry name" value="SdpI"/>
    <property type="match status" value="1"/>
</dbReference>
<dbReference type="EMBL" id="JACHVC010000013">
    <property type="protein sequence ID" value="MBC2608003.1"/>
    <property type="molecule type" value="Genomic_DNA"/>
</dbReference>
<keyword evidence="3" id="KW-1185">Reference proteome</keyword>
<feature type="transmembrane region" description="Helical" evidence="1">
    <location>
        <begin position="88"/>
        <end position="108"/>
    </location>
</feature>